<dbReference type="AlphaFoldDB" id="A0A4U1B5F0"/>
<evidence type="ECO:0000256" key="1">
    <source>
        <dbReference type="SAM" id="SignalP"/>
    </source>
</evidence>
<proteinExistence type="predicted"/>
<dbReference type="OrthoDB" id="6194490at2"/>
<reference evidence="3 4" key="1">
    <citation type="submission" date="2019-04" db="EMBL/GenBank/DDBJ databases">
        <title>Thalassotalea guangxiensis sp. nov., isolated from sediment of the coastal wetland.</title>
        <authorList>
            <person name="Zheng S."/>
            <person name="Zhang D."/>
        </authorList>
    </citation>
    <scope>NUCLEOTIDE SEQUENCE [LARGE SCALE GENOMIC DNA]</scope>
    <source>
        <strain evidence="3 4">ZS-4</strain>
    </source>
</reference>
<evidence type="ECO:0000313" key="4">
    <source>
        <dbReference type="Proteomes" id="UP000307999"/>
    </source>
</evidence>
<accession>A0A4U1B5F0</accession>
<dbReference type="Proteomes" id="UP000307999">
    <property type="component" value="Unassembled WGS sequence"/>
</dbReference>
<evidence type="ECO:0000313" key="3">
    <source>
        <dbReference type="EMBL" id="TKB45328.1"/>
    </source>
</evidence>
<organism evidence="3 4">
    <name type="scientific">Thalassotalea mangrovi</name>
    <dbReference type="NCBI Taxonomy" id="2572245"/>
    <lineage>
        <taxon>Bacteria</taxon>
        <taxon>Pseudomonadati</taxon>
        <taxon>Pseudomonadota</taxon>
        <taxon>Gammaproteobacteria</taxon>
        <taxon>Alteromonadales</taxon>
        <taxon>Colwelliaceae</taxon>
        <taxon>Thalassotalea</taxon>
    </lineage>
</organism>
<keyword evidence="4" id="KW-1185">Reference proteome</keyword>
<comment type="caution">
    <text evidence="3">The sequence shown here is derived from an EMBL/GenBank/DDBJ whole genome shotgun (WGS) entry which is preliminary data.</text>
</comment>
<dbReference type="InterPro" id="IPR025164">
    <property type="entry name" value="Toastrack_DUF4097"/>
</dbReference>
<name>A0A4U1B5F0_9GAMM</name>
<feature type="domain" description="DUF4097" evidence="2">
    <location>
        <begin position="39"/>
        <end position="194"/>
    </location>
</feature>
<keyword evidence="1" id="KW-0732">Signal</keyword>
<dbReference type="RefSeq" id="WP_136735815.1">
    <property type="nucleotide sequence ID" value="NZ_SWDB01000021.1"/>
</dbReference>
<feature type="signal peptide" evidence="1">
    <location>
        <begin position="1"/>
        <end position="19"/>
    </location>
</feature>
<evidence type="ECO:0000259" key="2">
    <source>
        <dbReference type="Pfam" id="PF13349"/>
    </source>
</evidence>
<protein>
    <recommendedName>
        <fullName evidence="2">DUF4097 domain-containing protein</fullName>
    </recommendedName>
</protein>
<gene>
    <name evidence="3" type="ORF">E8M12_09000</name>
</gene>
<dbReference type="Pfam" id="PF13349">
    <property type="entry name" value="DUF4097"/>
    <property type="match status" value="1"/>
</dbReference>
<sequence length="317" mass="33604">MRLILLSVFFTAFSTSVQAADARQVDQRLPAASDINVVIENMRGKVTITGTDKDEVWVNGVIDEMATDFIFEQKGNTIYVQVKMPAKIDQSFWSSKQQESDFSVQVPMAAEVKFAGVSSAVSVADLSQSLHVKTVSGNIDVSNIADKVRIESVSGDIDSVDLKGKVMLSTVSGDIDDKNSVGLIELNAVSGNIAANGEAKELNANVVSGNLDVNYRNLSKLSLSSVSGDVDANMVILDDAIVKMSSVSGNIALVMQEQANVSVRIDSNAGGKIINRISDDKVVKAKYGPSSRLDTQLGSGAASLKASTVSGTIRLSH</sequence>
<dbReference type="EMBL" id="SWDB01000021">
    <property type="protein sequence ID" value="TKB45328.1"/>
    <property type="molecule type" value="Genomic_DNA"/>
</dbReference>
<feature type="chain" id="PRO_5020448040" description="DUF4097 domain-containing protein" evidence="1">
    <location>
        <begin position="20"/>
        <end position="317"/>
    </location>
</feature>